<dbReference type="Pfam" id="PF09479">
    <property type="entry name" value="Flg_new"/>
    <property type="match status" value="1"/>
</dbReference>
<evidence type="ECO:0000259" key="2">
    <source>
        <dbReference type="PROSITE" id="PS51272"/>
    </source>
</evidence>
<dbReference type="PROSITE" id="PS51272">
    <property type="entry name" value="SLH"/>
    <property type="match status" value="3"/>
</dbReference>
<dbReference type="PANTHER" id="PTHR43308:SF5">
    <property type="entry name" value="S-LAYER PROTEIN _ PEPTIDOGLYCAN ENDO-BETA-N-ACETYLGLUCOSAMINIDASE"/>
    <property type="match status" value="1"/>
</dbReference>
<feature type="domain" description="SLH" evidence="2">
    <location>
        <begin position="1368"/>
        <end position="1427"/>
    </location>
</feature>
<protein>
    <recommendedName>
        <fullName evidence="2">SLH domain-containing protein</fullName>
    </recommendedName>
</protein>
<dbReference type="RefSeq" id="WP_169279522.1">
    <property type="nucleotide sequence ID" value="NZ_CP051680.1"/>
</dbReference>
<name>A0A7Z2ZKV2_9BACL</name>
<dbReference type="InterPro" id="IPR011493">
    <property type="entry name" value="GLUG"/>
</dbReference>
<proteinExistence type="predicted"/>
<dbReference type="GO" id="GO:0030313">
    <property type="term" value="C:cell envelope"/>
    <property type="evidence" value="ECO:0007669"/>
    <property type="project" value="UniProtKB-SubCell"/>
</dbReference>
<dbReference type="Gene3D" id="2.60.40.4270">
    <property type="entry name" value="Listeria-Bacteroides repeat domain"/>
    <property type="match status" value="1"/>
</dbReference>
<reference evidence="3 4" key="1">
    <citation type="submission" date="2020-04" db="EMBL/GenBank/DDBJ databases">
        <title>Genome sequencing of novel species.</title>
        <authorList>
            <person name="Heo J."/>
            <person name="Kim S.-J."/>
            <person name="Kim J.-S."/>
            <person name="Hong S.-B."/>
            <person name="Kwon S.-W."/>
        </authorList>
    </citation>
    <scope>NUCLEOTIDE SEQUENCE [LARGE SCALE GENOMIC DNA]</scope>
    <source>
        <strain evidence="3 4">MFER-1</strain>
    </source>
</reference>
<accession>A0A7Z2ZKV2</accession>
<dbReference type="Proteomes" id="UP000502248">
    <property type="component" value="Chromosome"/>
</dbReference>
<feature type="domain" description="SLH" evidence="2">
    <location>
        <begin position="1494"/>
        <end position="1549"/>
    </location>
</feature>
<dbReference type="InterPro" id="IPR001119">
    <property type="entry name" value="SLH_dom"/>
</dbReference>
<dbReference type="Pfam" id="PF07581">
    <property type="entry name" value="Glug"/>
    <property type="match status" value="5"/>
</dbReference>
<evidence type="ECO:0000256" key="1">
    <source>
        <dbReference type="ARBA" id="ARBA00004196"/>
    </source>
</evidence>
<dbReference type="PANTHER" id="PTHR43308">
    <property type="entry name" value="OUTER MEMBRANE PROTEIN ALPHA-RELATED"/>
    <property type="match status" value="1"/>
</dbReference>
<sequence>MFKVERKARIWLFAIMLLFGEVLGGGIGGGKAYAAGGDFAGGTGTSADPYLIGTANQLDKVRGEYLEAGTYFKVIADIDLSGYASWVSIGDSDFLFGGHFDGNDHTISGLTSRDLAGFGLFGLMDSGSWIGNLNLTDVSIIVPDSLAGGLAGANYQGTIENVSVTGEIEAGDYVGGLVGQNYEGTILNSNASVNVTGVRNIGGLVGDQVGTITDSYATGDVNGDRNVGGLIGYAEETEVRRSHASGDVVGTNEVGGLIGRIDEGVIEQSHASGNVTGNMDVGGLTGTQIKVTLSDSYATGDVYGTADGTSIGGLVGYNNDGKILSSYALGSVSGQADIDNMGGLAGVNSFVGIGGEIRDSYAAGDVDGGENGFYVGGLVGLNMENGLISNSFALGNINASQISGESGLYAGGLVGANTYGIIQDSYATGKVRGNYAIGGFIGENTNYLGGAIHRSFAVGDVEGGGLDNQIIGGFAGYNAWGNIYDSYASGKVSGGSFVGGLAGENGSGLIQKSYSKGEVTGSTDVGGLVGSGNFATFVNSFYDIDTSGHSTSIWGTGQNSSQMQSQSSYEADVPNAWDFVSVWGIDPGMNGGYPYLRSSLVELKYEDNGSNGGSAPASESYVPVTAAIVSGELDLVKTGYTFAGWNDKADGSGAAYVAGDNLKVKMDTTLYAQWNAISLSNDATLNSTIGTVSVGGTTSETITGVPYGTSLATIKAAITPAVGATFEVYEADGVTVATGLASGYKVIVTAQDGTTQVIYTVTVSAAPASTDATLTSTIGTVSTGGTASETITGVPHSTTLAVFKAAITPAVGATFEVYEADGVTVAATLASGYKVIVTAQNGTTQVTYTVTVNVAPPSTDATLTSTIGTVSTGGTVSETITGVPYGTTLAAFKAAITSAAGSTFVVYEADGVTVAAVLASGYKVIVTAQNGTTQVTYTVTVSAAPPNNDATMTSTIGTVSVGGTVSETITNVPYGTSLATIKAAITPAVGATFEVYEADGVTVATGLASGNKVIVTAQDGTTQVIYTVTVSAAPASTDATLTSTIGTVSTGGTVSETITNVPYGTSLATIKAAITPAVGATFEVYEADGVTVATGLASGHKVIVTAQNGTTQVTYTVTVNAAPPSTDATLTSTIGTVSTGGTVSETITGVPYGTTLATFKAAITPVVGATFEVYEADGVTVATGLASGYKVIVTAQNGTTQVTYTVTVNAASPSSTGNSGGAVGPATFINKLTLPAGKAGVLSFLDEITVTVPANATDKEVIITIDKLTEPLKLLSNQEVLLSAIFEVLKNFPDHFKNPVTVTIKYNSANLLEGQAPAIFSYDEIKKAWVEVADSKITGDRISVRVNSLAKYAVFAVQRPAEPTKENEPSTNFHDIAGHWAEANIVQALKAGIVSGYSDGSFKPNRIITRAEFAVMLMNALKRTDEGVELPFTDAVKIGDWAKKAVALAAQAGYINGYQDGTFRPGSAITRAEMAKIVANVLGLSQKAGSLTVFTDDQAIPSWAKGAIAAIQGKDIMKGKPSGQFDPAAEATRAEAVTVLLKLLDAKNE</sequence>
<dbReference type="Gene3D" id="2.160.20.110">
    <property type="match status" value="2"/>
</dbReference>
<dbReference type="InterPro" id="IPR042229">
    <property type="entry name" value="Listeria/Bacterioides_rpt_sf"/>
</dbReference>
<dbReference type="KEGG" id="cheb:HH215_08600"/>
<dbReference type="Pfam" id="PF00395">
    <property type="entry name" value="SLH"/>
    <property type="match status" value="3"/>
</dbReference>
<evidence type="ECO:0000313" key="4">
    <source>
        <dbReference type="Proteomes" id="UP000502248"/>
    </source>
</evidence>
<dbReference type="InterPro" id="IPR051465">
    <property type="entry name" value="Cell_Envelope_Struct_Comp"/>
</dbReference>
<feature type="domain" description="SLH" evidence="2">
    <location>
        <begin position="1429"/>
        <end position="1492"/>
    </location>
</feature>
<organism evidence="3 4">
    <name type="scientific">Cohnella herbarum</name>
    <dbReference type="NCBI Taxonomy" id="2728023"/>
    <lineage>
        <taxon>Bacteria</taxon>
        <taxon>Bacillati</taxon>
        <taxon>Bacillota</taxon>
        <taxon>Bacilli</taxon>
        <taxon>Bacillales</taxon>
        <taxon>Paenibacillaceae</taxon>
        <taxon>Cohnella</taxon>
    </lineage>
</organism>
<dbReference type="InterPro" id="IPR013378">
    <property type="entry name" value="InlB-like_B-rpt"/>
</dbReference>
<comment type="subcellular location">
    <subcellularLocation>
        <location evidence="1">Cell envelope</location>
    </subcellularLocation>
</comment>
<dbReference type="NCBIfam" id="TIGR02543">
    <property type="entry name" value="List_Bact_rpt"/>
    <property type="match status" value="1"/>
</dbReference>
<keyword evidence="4" id="KW-1185">Reference proteome</keyword>
<evidence type="ECO:0000313" key="3">
    <source>
        <dbReference type="EMBL" id="QJD83225.1"/>
    </source>
</evidence>
<gene>
    <name evidence="3" type="ORF">HH215_08600</name>
</gene>
<dbReference type="EMBL" id="CP051680">
    <property type="protein sequence ID" value="QJD83225.1"/>
    <property type="molecule type" value="Genomic_DNA"/>
</dbReference>